<dbReference type="EMBL" id="WHJE01000181">
    <property type="protein sequence ID" value="KAE8762382.1"/>
    <property type="molecule type" value="Genomic_DNA"/>
</dbReference>
<evidence type="ECO:0000313" key="11">
    <source>
        <dbReference type="EMBL" id="KAE8762382.1"/>
    </source>
</evidence>
<dbReference type="Gene3D" id="2.30.40.10">
    <property type="entry name" value="Urease, subunit C, domain 1"/>
    <property type="match status" value="1"/>
</dbReference>
<dbReference type="Proteomes" id="UP000451860">
    <property type="component" value="Unassembled WGS sequence"/>
</dbReference>
<evidence type="ECO:0000259" key="9">
    <source>
        <dbReference type="Pfam" id="PF01979"/>
    </source>
</evidence>
<evidence type="ECO:0000256" key="5">
    <source>
        <dbReference type="ARBA" id="ARBA00022801"/>
    </source>
</evidence>
<name>A0A7J5UJ27_9MICO</name>
<organism evidence="11 12">
    <name type="scientific">Georgenia thermotolerans</name>
    <dbReference type="NCBI Taxonomy" id="527326"/>
    <lineage>
        <taxon>Bacteria</taxon>
        <taxon>Bacillati</taxon>
        <taxon>Actinomycetota</taxon>
        <taxon>Actinomycetes</taxon>
        <taxon>Micrococcales</taxon>
        <taxon>Bogoriellaceae</taxon>
        <taxon>Georgenia</taxon>
    </lineage>
</organism>
<dbReference type="PANTHER" id="PTHR11271:SF6">
    <property type="entry name" value="GUANINE DEAMINASE"/>
    <property type="match status" value="1"/>
</dbReference>
<evidence type="ECO:0000313" key="12">
    <source>
        <dbReference type="Proteomes" id="UP000451860"/>
    </source>
</evidence>
<keyword evidence="6 8" id="KW-0862">Zinc</keyword>
<dbReference type="EC" id="3.5.4.3" evidence="3 7"/>
<comment type="function">
    <text evidence="8">Catalyzes the hydrolytic deamination of guanine, producing xanthine and ammonia.</text>
</comment>
<comment type="similarity">
    <text evidence="2 8">Belongs to the metallo-dependent hydrolases superfamily. ATZ/TRZ family.</text>
</comment>
<evidence type="ECO:0000256" key="4">
    <source>
        <dbReference type="ARBA" id="ARBA00022723"/>
    </source>
</evidence>
<evidence type="ECO:0000256" key="7">
    <source>
        <dbReference type="NCBIfam" id="TIGR02967"/>
    </source>
</evidence>
<keyword evidence="5 8" id="KW-0378">Hydrolase</keyword>
<evidence type="ECO:0000256" key="8">
    <source>
        <dbReference type="RuleBase" id="RU366009"/>
    </source>
</evidence>
<evidence type="ECO:0000259" key="10">
    <source>
        <dbReference type="Pfam" id="PF22039"/>
    </source>
</evidence>
<evidence type="ECO:0000256" key="2">
    <source>
        <dbReference type="ARBA" id="ARBA00006745"/>
    </source>
</evidence>
<comment type="caution">
    <text evidence="11">The sequence shown here is derived from an EMBL/GenBank/DDBJ whole genome shotgun (WGS) entry which is preliminary data.</text>
</comment>
<comment type="cofactor">
    <cofactor evidence="8">
        <name>Zn(2+)</name>
        <dbReference type="ChEBI" id="CHEBI:29105"/>
    </cofactor>
    <text evidence="8">Binds 1 zinc ion per subunit.</text>
</comment>
<dbReference type="GO" id="GO:0006147">
    <property type="term" value="P:guanine catabolic process"/>
    <property type="evidence" value="ECO:0007669"/>
    <property type="project" value="UniProtKB-UniRule"/>
</dbReference>
<protein>
    <recommendedName>
        <fullName evidence="3 7">Guanine deaminase</fullName>
        <shortName evidence="8">Guanase</shortName>
        <ecNumber evidence="3 7">3.5.4.3</ecNumber>
    </recommendedName>
    <alternativeName>
        <fullName evidence="8">Guanine aminohydrolase</fullName>
    </alternativeName>
</protein>
<evidence type="ECO:0000256" key="1">
    <source>
        <dbReference type="ARBA" id="ARBA00004984"/>
    </source>
</evidence>
<reference evidence="11 12" key="1">
    <citation type="submission" date="2019-10" db="EMBL/GenBank/DDBJ databases">
        <title>Georgenia wutianyii sp. nov. and Georgenia yuyongxinii sp. nov. isolated from plateau pika (Ochotona curzoniae) in the Qinghai-Tibet plateau of China.</title>
        <authorList>
            <person name="Tian Z."/>
        </authorList>
    </citation>
    <scope>NUCLEOTIDE SEQUENCE [LARGE SCALE GENOMIC DNA]</scope>
    <source>
        <strain evidence="11 12">DSM 21501</strain>
    </source>
</reference>
<dbReference type="NCBIfam" id="TIGR02967">
    <property type="entry name" value="guan_deamin"/>
    <property type="match status" value="1"/>
</dbReference>
<feature type="domain" description="Aminodeoxyfutalosine deaminase/Imidazolonepropionase-like composite" evidence="10">
    <location>
        <begin position="30"/>
        <end position="53"/>
    </location>
</feature>
<evidence type="ECO:0000256" key="3">
    <source>
        <dbReference type="ARBA" id="ARBA00012781"/>
    </source>
</evidence>
<dbReference type="InterPro" id="IPR011059">
    <property type="entry name" value="Metal-dep_hydrolase_composite"/>
</dbReference>
<dbReference type="NCBIfam" id="NF006679">
    <property type="entry name" value="PRK09228.1"/>
    <property type="match status" value="1"/>
</dbReference>
<dbReference type="InterPro" id="IPR054418">
    <property type="entry name" value="MQNX/HUTI_composite_N"/>
</dbReference>
<dbReference type="Gene3D" id="3.20.20.140">
    <property type="entry name" value="Metal-dependent hydrolases"/>
    <property type="match status" value="1"/>
</dbReference>
<dbReference type="RefSeq" id="WP_152204199.1">
    <property type="nucleotide sequence ID" value="NZ_VUKF01000045.1"/>
</dbReference>
<dbReference type="InterPro" id="IPR006680">
    <property type="entry name" value="Amidohydro-rel"/>
</dbReference>
<keyword evidence="4 8" id="KW-0479">Metal-binding</keyword>
<gene>
    <name evidence="11" type="primary">guaD</name>
    <name evidence="11" type="ORF">GB883_19635</name>
</gene>
<sequence length="444" mass="46345">MTLYRATVMDTPRDPLAEGPDALQADADAGLLVRDGVICARGPFAAVAAAHPEEEVVDLRAGVLLPGFVDTHVHYPQLRIIGGLGRPLLDWLTTCALPEEARLADAAYAATVAREFVDGVVRAGTTTALVFGSHFPGATDALFAAAEAVGLRMTAGLVVSDRFLPDALLTTPDAALAHSTALLEKWHGRGRLRYAITPRFSLSTSDAMLDACAEVLGAREDVWFTSHLNENPTEIEEVRRLFPGAGHYLDSYDQHGLVTSRSVMAHNVHPTAHELEVLASSGAAVAHCPTSNSSLGSGLFPLAAHLDAGVRVALGTDVGAGSGFCLLKEGLQAYFVQRLLGPHGVDLGPAALLHLATRAGALALGLADEVGDLAVGKQFDAVWVRPQPGTTLDVVLRHGADATDTLAKIFTLGTPSDIAVVWVAGRAVTGPSAPVPPPLPLEAA</sequence>
<dbReference type="Pfam" id="PF01979">
    <property type="entry name" value="Amidohydro_1"/>
    <property type="match status" value="1"/>
</dbReference>
<comment type="catalytic activity">
    <reaction evidence="8">
        <text>guanine + H2O + H(+) = xanthine + NH4(+)</text>
        <dbReference type="Rhea" id="RHEA:14665"/>
        <dbReference type="ChEBI" id="CHEBI:15377"/>
        <dbReference type="ChEBI" id="CHEBI:15378"/>
        <dbReference type="ChEBI" id="CHEBI:16235"/>
        <dbReference type="ChEBI" id="CHEBI:17712"/>
        <dbReference type="ChEBI" id="CHEBI:28938"/>
        <dbReference type="EC" id="3.5.4.3"/>
    </reaction>
</comment>
<dbReference type="Pfam" id="PF22039">
    <property type="entry name" value="HUTI_composite_bact"/>
    <property type="match status" value="1"/>
</dbReference>
<accession>A0A7J5UJ27</accession>
<dbReference type="GO" id="GO:0008892">
    <property type="term" value="F:guanine deaminase activity"/>
    <property type="evidence" value="ECO:0007669"/>
    <property type="project" value="UniProtKB-UniRule"/>
</dbReference>
<feature type="domain" description="Amidohydrolase-related" evidence="9">
    <location>
        <begin position="63"/>
        <end position="428"/>
    </location>
</feature>
<dbReference type="UniPathway" id="UPA00603">
    <property type="reaction ID" value="UER00660"/>
</dbReference>
<evidence type="ECO:0000256" key="6">
    <source>
        <dbReference type="ARBA" id="ARBA00022833"/>
    </source>
</evidence>
<dbReference type="SUPFAM" id="SSF51556">
    <property type="entry name" value="Metallo-dependent hydrolases"/>
    <property type="match status" value="1"/>
</dbReference>
<dbReference type="SUPFAM" id="SSF51338">
    <property type="entry name" value="Composite domain of metallo-dependent hydrolases"/>
    <property type="match status" value="2"/>
</dbReference>
<dbReference type="InterPro" id="IPR032466">
    <property type="entry name" value="Metal_Hydrolase"/>
</dbReference>
<dbReference type="GO" id="GO:0008270">
    <property type="term" value="F:zinc ion binding"/>
    <property type="evidence" value="ECO:0007669"/>
    <property type="project" value="UniProtKB-UniRule"/>
</dbReference>
<dbReference type="GO" id="GO:0005829">
    <property type="term" value="C:cytosol"/>
    <property type="evidence" value="ECO:0007669"/>
    <property type="project" value="TreeGrafter"/>
</dbReference>
<comment type="pathway">
    <text evidence="1 8">Purine metabolism; guanine degradation; xanthine from guanine: step 1/1.</text>
</comment>
<dbReference type="AlphaFoldDB" id="A0A7J5UJ27"/>
<proteinExistence type="inferred from homology"/>
<dbReference type="InterPro" id="IPR014311">
    <property type="entry name" value="Guanine_deaminase"/>
</dbReference>
<keyword evidence="12" id="KW-1185">Reference proteome</keyword>
<dbReference type="PANTHER" id="PTHR11271">
    <property type="entry name" value="GUANINE DEAMINASE"/>
    <property type="match status" value="1"/>
</dbReference>
<dbReference type="InterPro" id="IPR051607">
    <property type="entry name" value="Metallo-dep_hydrolases"/>
</dbReference>
<dbReference type="OrthoDB" id="3189065at2"/>